<evidence type="ECO:0000256" key="1">
    <source>
        <dbReference type="SAM" id="SignalP"/>
    </source>
</evidence>
<keyword evidence="1" id="KW-0732">Signal</keyword>
<proteinExistence type="predicted"/>
<dbReference type="Proteomes" id="UP000187158">
    <property type="component" value="Unassembled WGS sequence"/>
</dbReference>
<evidence type="ECO:0000259" key="2">
    <source>
        <dbReference type="PROSITE" id="PS51272"/>
    </source>
</evidence>
<evidence type="ECO:0000313" key="3">
    <source>
        <dbReference type="EMBL" id="OMD16224.1"/>
    </source>
</evidence>
<dbReference type="EMBL" id="MKQP01000067">
    <property type="protein sequence ID" value="OMD22439.1"/>
    <property type="molecule type" value="Genomic_DNA"/>
</dbReference>
<dbReference type="EMBL" id="MPVP01000290">
    <property type="protein sequence ID" value="OMD16224.1"/>
    <property type="molecule type" value="Genomic_DNA"/>
</dbReference>
<dbReference type="RefSeq" id="WP_036681521.1">
    <property type="nucleotide sequence ID" value="NZ_MKQP01000067.1"/>
</dbReference>
<gene>
    <name evidence="4" type="ORF">BJP51_06375</name>
    <name evidence="3" type="ORF">BSO21_27305</name>
</gene>
<evidence type="ECO:0000313" key="6">
    <source>
        <dbReference type="Proteomes" id="UP000187465"/>
    </source>
</evidence>
<dbReference type="eggNOG" id="COG1984">
    <property type="taxonomic scope" value="Bacteria"/>
</dbReference>
<evidence type="ECO:0000313" key="5">
    <source>
        <dbReference type="Proteomes" id="UP000187158"/>
    </source>
</evidence>
<reference evidence="4 6" key="1">
    <citation type="submission" date="2016-10" db="EMBL/GenBank/DDBJ databases">
        <title>Paenibacillus species isolates.</title>
        <authorList>
            <person name="Beno S.M."/>
        </authorList>
    </citation>
    <scope>NUCLEOTIDE SEQUENCE [LARGE SCALE GENOMIC DNA]</scope>
    <source>
        <strain evidence="3 5">FSL H7-0433</strain>
        <strain evidence="4 6">FSL H7-0604</strain>
    </source>
</reference>
<dbReference type="Proteomes" id="UP000187465">
    <property type="component" value="Unassembled WGS sequence"/>
</dbReference>
<dbReference type="STRING" id="189426.PODO_28645"/>
<organism evidence="4 6">
    <name type="scientific">Paenibacillus odorifer</name>
    <dbReference type="NCBI Taxonomy" id="189426"/>
    <lineage>
        <taxon>Bacteria</taxon>
        <taxon>Bacillati</taxon>
        <taxon>Bacillota</taxon>
        <taxon>Bacilli</taxon>
        <taxon>Bacillales</taxon>
        <taxon>Paenibacillaceae</taxon>
        <taxon>Paenibacillus</taxon>
    </lineage>
</organism>
<dbReference type="InterPro" id="IPR001119">
    <property type="entry name" value="SLH_dom"/>
</dbReference>
<accession>A0A1R0WQ24</accession>
<feature type="domain" description="SLH" evidence="2">
    <location>
        <begin position="1234"/>
        <end position="1306"/>
    </location>
</feature>
<protein>
    <recommendedName>
        <fullName evidence="2">SLH domain-containing protein</fullName>
    </recommendedName>
</protein>
<keyword evidence="5" id="KW-1185">Reference proteome</keyword>
<name>A0A1R0WQ24_9BACL</name>
<comment type="caution">
    <text evidence="4">The sequence shown here is derived from an EMBL/GenBank/DDBJ whole genome shotgun (WGS) entry which is preliminary data.</text>
</comment>
<feature type="signal peptide" evidence="1">
    <location>
        <begin position="1"/>
        <end position="31"/>
    </location>
</feature>
<feature type="domain" description="SLH" evidence="2">
    <location>
        <begin position="1162"/>
        <end position="1228"/>
    </location>
</feature>
<feature type="domain" description="SLH" evidence="2">
    <location>
        <begin position="1099"/>
        <end position="1161"/>
    </location>
</feature>
<sequence>MQRFKRPFVWLMLAALIVSMFPGKYTPIAAAATTSSTTFFSPDDLTLRNTVLLKQDVVATTANPNPEGLIDRSSVYKVSSPTFSITGTYSQVTSSTMKVTVEQLTKDSQSNKWVTDATHLTTGAVTTDTNSPDNRFVASGLVLYTGFNKVTFSGMQGNLQRSESFYVLYDKVPYVTELKVLGGPSALNLNEGTQVVVPVSTVTLQGKVTNATKVSVSVNGGTALQTSLLEDGTFFTPALNLSPGLSTLKIVIQNASDSITIDRSVYFFDKDQPYASLNINHDNADYNILNDNVPTLTADLTPSVAGFTGQILVPYNVAPFATNAVLTLNKGNSSEKVVTISAVTEELTIPGPDGVTPTYKLVKFKTAADLEILAGVNDFKLSVDYGSHSSSHLYSYKFLKNETVITEMYYLPGYTGSGDLTNISKLPLNGQQLETDSFYIMAKTNRSTTPADITANYLPLSNKPLSIDYVTAGTGTNEYIYKISGFSNGQQKVQFRYKGSESFYNADISYVSKNYIYVSNLQDGQTYEFDSSVERKLNVAGEYIGFENIENAQVQINGTDSNSLSSNPFKLEVEKNSTVNKTTFNFTVTISQTGPLVYGENKIVFTGVSRDNAGNQRIIKKELKIYIIDTNISGVKQFHPTLGDNRLPFTTTTLSNEVERNAMLALPAEIVYKDEKYTTSKDKFDLVLQGSGATTLNLYQGSTLVFTSTGQDKLLIDGTESAGPIGPKRYPDEVAANGLYYDYIGSAKNFILRLRDIKFDAPGSQVYTLELINKTGARTTQRLEVVREVAPYRLLSPVATVGEQIVVNKNFVRFDIEAEGATKVIIGKEEAIKRTDLPNQDRFTYDYVGLKADKSNPIKIQVVRANSTISDTINVYYASAVQIDTQYMAEKVATKYSVFNKTLELNFPKGTIMKGYTSSGAAKYYPNTKLLFGIADPADGVVERKNDYGNIINVTGSDDRTEGGGGQLVIPQDLALRFTSTVSTNNFSRVSDIYWLSGGLGNDGVNLETNGVTPHFVDASGKTGYFTQYSQTRKIVPSQRGELTLTFNSSIVDEVGSTITVFRYTDSGKWENLGGVVDTKKHTITVPFDEFGYYTVMKLRRGFVDITNHPWGRNIMNGLYSKGFMTNLRADAFGADDLTTRGEFATLLVKSLSIPLNYDANKQTFFDIVPEAVAATWDFKHIETAARAGIVTGLSDGFFGPDQALTREQAAVMIARALKLKMSLNDSKLLASLSKSFVDTSNMDFYSRPAIEAISKAKIMEGSAVTVTGQKKPVYNFNPKGKLTRAEAGKITVALLQKSTSIFPKNFN</sequence>
<evidence type="ECO:0000313" key="4">
    <source>
        <dbReference type="EMBL" id="OMD22439.1"/>
    </source>
</evidence>
<dbReference type="PROSITE" id="PS51272">
    <property type="entry name" value="SLH"/>
    <property type="match status" value="3"/>
</dbReference>
<feature type="chain" id="PRO_5043149085" description="SLH domain-containing protein" evidence="1">
    <location>
        <begin position="32"/>
        <end position="1308"/>
    </location>
</feature>
<dbReference type="Pfam" id="PF00395">
    <property type="entry name" value="SLH"/>
    <property type="match status" value="2"/>
</dbReference>